<gene>
    <name evidence="1" type="ORF">TM448A00065_0088</name>
    <name evidence="2" type="ORF">TM448B00134_0019</name>
</gene>
<name>A0A6H1Z9A6_9ZZZZ</name>
<reference evidence="1" key="1">
    <citation type="submission" date="2020-03" db="EMBL/GenBank/DDBJ databases">
        <title>The deep terrestrial virosphere.</title>
        <authorList>
            <person name="Holmfeldt K."/>
            <person name="Nilsson E."/>
            <person name="Simone D."/>
            <person name="Lopez-Fernandez M."/>
            <person name="Wu X."/>
            <person name="de Brujin I."/>
            <person name="Lundin D."/>
            <person name="Andersson A."/>
            <person name="Bertilsson S."/>
            <person name="Dopson M."/>
        </authorList>
    </citation>
    <scope>NUCLEOTIDE SEQUENCE</scope>
    <source>
        <strain evidence="1">TM448A00065</strain>
        <strain evidence="2">TM448B00134</strain>
    </source>
</reference>
<evidence type="ECO:0000313" key="2">
    <source>
        <dbReference type="EMBL" id="QJH93725.1"/>
    </source>
</evidence>
<dbReference type="EMBL" id="MT144591">
    <property type="protein sequence ID" value="QJH93725.1"/>
    <property type="molecule type" value="Genomic_DNA"/>
</dbReference>
<accession>A0A6H1Z9A6</accession>
<evidence type="ECO:0000313" key="1">
    <source>
        <dbReference type="EMBL" id="QJA44042.1"/>
    </source>
</evidence>
<sequence length="148" mass="15391">MSEQTPKAILDAGQANRIPDALRRLEFGTLLENLTSVVQRSLTTTPPLVISTNDVNFPTTEQVISIQSMSATVGGNNNTVCFIPEGSALAATASGGAVPLVHLAKTIVNANGFITGVTFSGAPTIPFVEYIRSNSNTVTRIGSTTGLS</sequence>
<protein>
    <submittedName>
        <fullName evidence="1">Uncharacterized protein</fullName>
    </submittedName>
</protein>
<dbReference type="EMBL" id="MT143972">
    <property type="protein sequence ID" value="QJA44042.1"/>
    <property type="molecule type" value="Genomic_DNA"/>
</dbReference>
<dbReference type="AlphaFoldDB" id="A0A6H1Z9A6"/>
<organism evidence="1">
    <name type="scientific">viral metagenome</name>
    <dbReference type="NCBI Taxonomy" id="1070528"/>
    <lineage>
        <taxon>unclassified sequences</taxon>
        <taxon>metagenomes</taxon>
        <taxon>organismal metagenomes</taxon>
    </lineage>
</organism>
<proteinExistence type="predicted"/>